<name>A0A1I6E6I7_9FIRM</name>
<evidence type="ECO:0000313" key="2">
    <source>
        <dbReference type="Proteomes" id="UP000199584"/>
    </source>
</evidence>
<proteinExistence type="predicted"/>
<dbReference type="AlphaFoldDB" id="A0A1I6E6I7"/>
<reference evidence="2" key="1">
    <citation type="submission" date="2016-10" db="EMBL/GenBank/DDBJ databases">
        <authorList>
            <person name="Varghese N."/>
            <person name="Submissions S."/>
        </authorList>
    </citation>
    <scope>NUCLEOTIDE SEQUENCE [LARGE SCALE GENOMIC DNA]</scope>
    <source>
        <strain evidence="2">DSM 3669</strain>
    </source>
</reference>
<dbReference type="OrthoDB" id="1785151at2"/>
<gene>
    <name evidence="1" type="ORF">SAMN05660706_12734</name>
</gene>
<dbReference type="RefSeq" id="WP_092485938.1">
    <property type="nucleotide sequence ID" value="NZ_FOYM01000027.1"/>
</dbReference>
<dbReference type="Proteomes" id="UP000199584">
    <property type="component" value="Unassembled WGS sequence"/>
</dbReference>
<keyword evidence="2" id="KW-1185">Reference proteome</keyword>
<evidence type="ECO:0000313" key="1">
    <source>
        <dbReference type="EMBL" id="SFR13316.1"/>
    </source>
</evidence>
<sequence length="283" mass="33306">MRNWYIEDAGGGCRAFSEVLVLVCEQPRRIYRRFLPLTWDKNITMEEMALHKVLEMMEEAGATRDDYFYVCSGNIFHGVHRWLTENGYRWETIRMEGLAHEVAENTFQQQITAAGFPAAVKLEERNYREFYKMVDAWLKEDPARRRFVKDMTVRSKPAHLRYLLKANAGSTRLCSRCRKKILPYTPVVQYRFREHGKKKSRFYHPECSPVKPHKNRLQTAHILWNNNFVQGVILKARETMPCMVCRRDVPAGVAAVHARTDKEFIFGHPECFTQVDDSLKREN</sequence>
<organism evidence="1 2">
    <name type="scientific">Desulfoscipio geothermicus DSM 3669</name>
    <dbReference type="NCBI Taxonomy" id="1121426"/>
    <lineage>
        <taxon>Bacteria</taxon>
        <taxon>Bacillati</taxon>
        <taxon>Bacillota</taxon>
        <taxon>Clostridia</taxon>
        <taxon>Eubacteriales</taxon>
        <taxon>Desulfallaceae</taxon>
        <taxon>Desulfoscipio</taxon>
    </lineage>
</organism>
<dbReference type="EMBL" id="FOYM01000027">
    <property type="protein sequence ID" value="SFR13316.1"/>
    <property type="molecule type" value="Genomic_DNA"/>
</dbReference>
<accession>A0A1I6E6I7</accession>
<protein>
    <submittedName>
        <fullName evidence="1">Uncharacterized protein</fullName>
    </submittedName>
</protein>